<reference evidence="4" key="1">
    <citation type="submission" date="2023-02" db="EMBL/GenBank/DDBJ databases">
        <title>Genome of toxic invasive species Heracleum sosnowskyi carries increased number of genes despite the absence of recent whole-genome duplications.</title>
        <authorList>
            <person name="Schelkunov M."/>
            <person name="Shtratnikova V."/>
            <person name="Makarenko M."/>
            <person name="Klepikova A."/>
            <person name="Omelchenko D."/>
            <person name="Novikova G."/>
            <person name="Obukhova E."/>
            <person name="Bogdanov V."/>
            <person name="Penin A."/>
            <person name="Logacheva M."/>
        </authorList>
    </citation>
    <scope>NUCLEOTIDE SEQUENCE</scope>
    <source>
        <strain evidence="4">Hsosn_3</strain>
        <tissue evidence="4">Leaf</tissue>
    </source>
</reference>
<dbReference type="Proteomes" id="UP001237642">
    <property type="component" value="Unassembled WGS sequence"/>
</dbReference>
<dbReference type="PANTHER" id="PTHR33155:SF9">
    <property type="entry name" value="FANTASTIC FOUR-LIKE PROTEIN (DUF3049)"/>
    <property type="match status" value="1"/>
</dbReference>
<gene>
    <name evidence="4" type="ORF">POM88_047827</name>
</gene>
<keyword evidence="5" id="KW-1185">Reference proteome</keyword>
<evidence type="ECO:0000256" key="1">
    <source>
        <dbReference type="ARBA" id="ARBA00008690"/>
    </source>
</evidence>
<feature type="region of interest" description="Disordered" evidence="2">
    <location>
        <begin position="252"/>
        <end position="279"/>
    </location>
</feature>
<reference evidence="4" key="2">
    <citation type="submission" date="2023-05" db="EMBL/GenBank/DDBJ databases">
        <authorList>
            <person name="Schelkunov M.I."/>
        </authorList>
    </citation>
    <scope>NUCLEOTIDE SEQUENCE</scope>
    <source>
        <strain evidence="4">Hsosn_3</strain>
        <tissue evidence="4">Leaf</tissue>
    </source>
</reference>
<feature type="region of interest" description="Disordered" evidence="2">
    <location>
        <begin position="134"/>
        <end position="154"/>
    </location>
</feature>
<proteinExistence type="inferred from homology"/>
<dbReference type="Pfam" id="PF11250">
    <property type="entry name" value="FAF"/>
    <property type="match status" value="1"/>
</dbReference>
<dbReference type="EMBL" id="JAUIZM010000011">
    <property type="protein sequence ID" value="KAK1354571.1"/>
    <property type="molecule type" value="Genomic_DNA"/>
</dbReference>
<accession>A0AAD8LZ35</accession>
<protein>
    <submittedName>
        <fullName evidence="4">The fantastic four family</fullName>
    </submittedName>
</protein>
<name>A0AAD8LZ35_9APIA</name>
<comment type="similarity">
    <text evidence="1">Belongs to the fantastic four family.</text>
</comment>
<feature type="domain" description="FAF" evidence="3">
    <location>
        <begin position="167"/>
        <end position="219"/>
    </location>
</feature>
<evidence type="ECO:0000259" key="3">
    <source>
        <dbReference type="Pfam" id="PF11250"/>
    </source>
</evidence>
<dbReference type="InterPro" id="IPR021410">
    <property type="entry name" value="FAF"/>
</dbReference>
<evidence type="ECO:0000313" key="5">
    <source>
        <dbReference type="Proteomes" id="UP001237642"/>
    </source>
</evidence>
<feature type="compositionally biased region" description="Polar residues" evidence="2">
    <location>
        <begin position="145"/>
        <end position="154"/>
    </location>
</feature>
<organism evidence="4 5">
    <name type="scientific">Heracleum sosnowskyi</name>
    <dbReference type="NCBI Taxonomy" id="360622"/>
    <lineage>
        <taxon>Eukaryota</taxon>
        <taxon>Viridiplantae</taxon>
        <taxon>Streptophyta</taxon>
        <taxon>Embryophyta</taxon>
        <taxon>Tracheophyta</taxon>
        <taxon>Spermatophyta</taxon>
        <taxon>Magnoliopsida</taxon>
        <taxon>eudicotyledons</taxon>
        <taxon>Gunneridae</taxon>
        <taxon>Pentapetalae</taxon>
        <taxon>asterids</taxon>
        <taxon>campanulids</taxon>
        <taxon>Apiales</taxon>
        <taxon>Apiaceae</taxon>
        <taxon>Apioideae</taxon>
        <taxon>apioid superclade</taxon>
        <taxon>Tordylieae</taxon>
        <taxon>Tordyliinae</taxon>
        <taxon>Heracleum</taxon>
    </lineage>
</organism>
<sequence length="279" mass="31228">MASCGSLQHIFEKPLSENSSNLLQSFTSWKHLPPLEVSSVTEFFGELHFKEHTEHVTPIPHSAPSSSSFSFDFYSQPKSEILNEEKNEKIYTPTIDRKQYKTTSSYSSMNSESLSICTEGLGFESCKDTEDFVNNSGSRHRKARTSVTKHSSSEYLSGMRSRITGGELPPPISRIGRTGKPAVSFTSYRENGRFVLKEVKLPIKESLHACREDGRLKLQYIQSDDIIQENKEKEESIEGVEDWEDQNACNLVNGSGEAGKGINGGEIVEDEDEGVVKFQ</sequence>
<dbReference type="AlphaFoldDB" id="A0AAD8LZ35"/>
<evidence type="ECO:0000313" key="4">
    <source>
        <dbReference type="EMBL" id="KAK1354571.1"/>
    </source>
</evidence>
<evidence type="ECO:0000256" key="2">
    <source>
        <dbReference type="SAM" id="MobiDB-lite"/>
    </source>
</evidence>
<dbReference type="InterPro" id="IPR046431">
    <property type="entry name" value="FAF_dom"/>
</dbReference>
<comment type="caution">
    <text evidence="4">The sequence shown here is derived from an EMBL/GenBank/DDBJ whole genome shotgun (WGS) entry which is preliminary data.</text>
</comment>
<dbReference type="PANTHER" id="PTHR33155">
    <property type="entry name" value="FANTASTIC FOUR-LIKE PROTEIN (DUF3049)"/>
    <property type="match status" value="1"/>
</dbReference>